<keyword evidence="10" id="KW-1185">Reference proteome</keyword>
<evidence type="ECO:0000259" key="8">
    <source>
        <dbReference type="PROSITE" id="PS50160"/>
    </source>
</evidence>
<evidence type="ECO:0000256" key="3">
    <source>
        <dbReference type="ARBA" id="ARBA00013308"/>
    </source>
</evidence>
<keyword evidence="5" id="KW-0235">DNA replication</keyword>
<evidence type="ECO:0000313" key="10">
    <source>
        <dbReference type="Proteomes" id="UP001333037"/>
    </source>
</evidence>
<comment type="cofactor">
    <cofactor evidence="1">
        <name>a divalent metal cation</name>
        <dbReference type="ChEBI" id="CHEBI:60240"/>
    </cofactor>
</comment>
<accession>A0ABZ2CQY7</accession>
<dbReference type="InterPro" id="IPR012340">
    <property type="entry name" value="NA-bd_OB-fold"/>
</dbReference>
<dbReference type="PIRSF" id="PIRSF001600">
    <property type="entry name" value="DNA_ligase_phage_T3"/>
    <property type="match status" value="1"/>
</dbReference>
<evidence type="ECO:0000256" key="5">
    <source>
        <dbReference type="ARBA" id="ARBA00022705"/>
    </source>
</evidence>
<feature type="domain" description="ATP-dependent DNA ligase family profile" evidence="8">
    <location>
        <begin position="159"/>
        <end position="240"/>
    </location>
</feature>
<dbReference type="Gene3D" id="2.40.50.140">
    <property type="entry name" value="Nucleic acid-binding proteins"/>
    <property type="match status" value="1"/>
</dbReference>
<dbReference type="GO" id="GO:0016874">
    <property type="term" value="F:ligase activity"/>
    <property type="evidence" value="ECO:0007669"/>
    <property type="project" value="UniProtKB-KW"/>
</dbReference>
<evidence type="ECO:0000313" key="9">
    <source>
        <dbReference type="EMBL" id="WVX92084.1"/>
    </source>
</evidence>
<dbReference type="InterPro" id="IPR012310">
    <property type="entry name" value="DNA_ligase_ATP-dep_cent"/>
</dbReference>
<dbReference type="Pfam" id="PF01068">
    <property type="entry name" value="DNA_ligase_A_M"/>
    <property type="match status" value="1"/>
</dbReference>
<protein>
    <recommendedName>
        <fullName evidence="3">DNA ligase</fullName>
    </recommendedName>
</protein>
<keyword evidence="7" id="KW-0234">DNA repair</keyword>
<dbReference type="Pfam" id="PF17879">
    <property type="entry name" value="DNA_ligase_C"/>
    <property type="match status" value="1"/>
</dbReference>
<evidence type="ECO:0000256" key="7">
    <source>
        <dbReference type="ARBA" id="ARBA00023204"/>
    </source>
</evidence>
<dbReference type="Gene3D" id="3.30.1490.70">
    <property type="match status" value="1"/>
</dbReference>
<reference evidence="9 10" key="1">
    <citation type="submission" date="2024-01" db="EMBL/GenBank/DDBJ databases">
        <authorList>
            <person name="Wang Y."/>
            <person name="Lin M."/>
        </authorList>
    </citation>
    <scope>NUCLEOTIDE SEQUENCE [LARGE SCALE GENOMIC DNA]</scope>
</reference>
<dbReference type="PANTHER" id="PTHR47810:SF1">
    <property type="entry name" value="DNA LIGASE B"/>
    <property type="match status" value="1"/>
</dbReference>
<name>A0ABZ2CQY7_9CAUD</name>
<keyword evidence="6" id="KW-0227">DNA damage</keyword>
<dbReference type="InterPro" id="IPR041559">
    <property type="entry name" value="DNA_ligase_ATP-dep_T7_C"/>
</dbReference>
<evidence type="ECO:0000256" key="2">
    <source>
        <dbReference type="ARBA" id="ARBA00007572"/>
    </source>
</evidence>
<evidence type="ECO:0000256" key="6">
    <source>
        <dbReference type="ARBA" id="ARBA00022763"/>
    </source>
</evidence>
<dbReference type="PROSITE" id="PS50160">
    <property type="entry name" value="DNA_LIGASE_A3"/>
    <property type="match status" value="1"/>
</dbReference>
<dbReference type="InterPro" id="IPR016306">
    <property type="entry name" value="DNA_ligase_T7"/>
</dbReference>
<dbReference type="InterPro" id="IPR050326">
    <property type="entry name" value="NAD_dep_DNA_ligaseB"/>
</dbReference>
<dbReference type="EMBL" id="PP226939">
    <property type="protein sequence ID" value="WVX92084.1"/>
    <property type="molecule type" value="Genomic_DNA"/>
</dbReference>
<keyword evidence="4 9" id="KW-0436">Ligase</keyword>
<proteinExistence type="inferred from homology"/>
<dbReference type="Proteomes" id="UP001333037">
    <property type="component" value="Segment"/>
</dbReference>
<sequence>MLNLIINPCKPVKFNEKAIIKVLETSGSVIADIKHDGVRCELVIKPTADVQGRPAARCYAFSRSDKLLPSLVELFTSEDEQIALGQLLSESLYPAGIIIDGEVMVKGMTFQKSSGRIRSKKPIPVGELEFVVYGYLPLGHFTNPENDKRTVLDVATCVMQEQIKVLLCQLKELLPQMSWSQVQSYDVFDIASLHELYEQVREAGHEGLVVKDPLAPWHRGKRNGWWKMKPEDTTDGQVVGLVWGTAGKKYEGKVVGFEVRLEDNGCVVRADGLTDAQIEEYTALAYAHSLKTGDGDRYFDNWYIQLKFMERTEDGSLRHPKFDCWRGTETDPTVKS</sequence>
<evidence type="ECO:0000256" key="1">
    <source>
        <dbReference type="ARBA" id="ARBA00001968"/>
    </source>
</evidence>
<comment type="similarity">
    <text evidence="2">Belongs to the ATP-dependent DNA ligase family.</text>
</comment>
<dbReference type="PANTHER" id="PTHR47810">
    <property type="entry name" value="DNA LIGASE"/>
    <property type="match status" value="1"/>
</dbReference>
<dbReference type="SUPFAM" id="SSF56091">
    <property type="entry name" value="DNA ligase/mRNA capping enzyme, catalytic domain"/>
    <property type="match status" value="1"/>
</dbReference>
<dbReference type="SUPFAM" id="SSF50249">
    <property type="entry name" value="Nucleic acid-binding proteins"/>
    <property type="match status" value="1"/>
</dbReference>
<organism evidence="9 10">
    <name type="scientific">Aeromonas phage phiA014S</name>
    <dbReference type="NCBI Taxonomy" id="3119845"/>
    <lineage>
        <taxon>Viruses</taxon>
        <taxon>Duplodnaviria</taxon>
        <taxon>Heunggongvirae</taxon>
        <taxon>Uroviricota</taxon>
        <taxon>Caudoviricetes</taxon>
        <taxon>Autographivirales</taxon>
        <taxon>Autotranscriptaviridae</taxon>
        <taxon>Studiervirinae</taxon>
        <taxon>Coryciavirus</taxon>
        <taxon>Coryciavirus A014S</taxon>
    </lineage>
</organism>
<evidence type="ECO:0000256" key="4">
    <source>
        <dbReference type="ARBA" id="ARBA00022598"/>
    </source>
</evidence>
<dbReference type="Gene3D" id="3.30.470.30">
    <property type="entry name" value="DNA ligase/mRNA capping enzyme"/>
    <property type="match status" value="1"/>
</dbReference>